<dbReference type="STRING" id="917.SAMN05216326_12257"/>
<dbReference type="InterPro" id="IPR036907">
    <property type="entry name" value="5'-Nucleotdase_C_sf"/>
</dbReference>
<dbReference type="Gene3D" id="3.60.21.10">
    <property type="match status" value="1"/>
</dbReference>
<evidence type="ECO:0000259" key="4">
    <source>
        <dbReference type="Pfam" id="PF02872"/>
    </source>
</evidence>
<dbReference type="GO" id="GO:0030288">
    <property type="term" value="C:outer membrane-bounded periplasmic space"/>
    <property type="evidence" value="ECO:0007669"/>
    <property type="project" value="TreeGrafter"/>
</dbReference>
<dbReference type="PANTHER" id="PTHR11575:SF24">
    <property type="entry name" value="5'-NUCLEOTIDASE"/>
    <property type="match status" value="1"/>
</dbReference>
<feature type="domain" description="Calcineurin-like phosphoesterase" evidence="3">
    <location>
        <begin position="61"/>
        <end position="269"/>
    </location>
</feature>
<evidence type="ECO:0000259" key="3">
    <source>
        <dbReference type="Pfam" id="PF00149"/>
    </source>
</evidence>
<proteinExistence type="inferred from homology"/>
<evidence type="ECO:0000313" key="6">
    <source>
        <dbReference type="Proteomes" id="UP000199459"/>
    </source>
</evidence>
<evidence type="ECO:0000256" key="1">
    <source>
        <dbReference type="ARBA" id="ARBA00022729"/>
    </source>
</evidence>
<dbReference type="PANTHER" id="PTHR11575">
    <property type="entry name" value="5'-NUCLEOTIDASE-RELATED"/>
    <property type="match status" value="1"/>
</dbReference>
<dbReference type="InterPro" id="IPR008334">
    <property type="entry name" value="5'-Nucleotdase_C"/>
</dbReference>
<protein>
    <submittedName>
        <fullName evidence="5">5'-nucleotidase</fullName>
    </submittedName>
</protein>
<keyword evidence="2" id="KW-0378">Hydrolase</keyword>
<dbReference type="GO" id="GO:0009166">
    <property type="term" value="P:nucleotide catabolic process"/>
    <property type="evidence" value="ECO:0007669"/>
    <property type="project" value="InterPro"/>
</dbReference>
<dbReference type="SUPFAM" id="SSF56300">
    <property type="entry name" value="Metallo-dependent phosphatases"/>
    <property type="match status" value="1"/>
</dbReference>
<dbReference type="SUPFAM" id="SSF55816">
    <property type="entry name" value="5'-nucleotidase (syn. UDP-sugar hydrolase), C-terminal domain"/>
    <property type="match status" value="1"/>
</dbReference>
<keyword evidence="2" id="KW-0547">Nucleotide-binding</keyword>
<dbReference type="GO" id="GO:0008253">
    <property type="term" value="F:5'-nucleotidase activity"/>
    <property type="evidence" value="ECO:0007669"/>
    <property type="project" value="TreeGrafter"/>
</dbReference>
<dbReference type="AlphaFoldDB" id="A0A1H8ENJ1"/>
<dbReference type="GO" id="GO:0000166">
    <property type="term" value="F:nucleotide binding"/>
    <property type="evidence" value="ECO:0007669"/>
    <property type="project" value="UniProtKB-KW"/>
</dbReference>
<dbReference type="InterPro" id="IPR006179">
    <property type="entry name" value="5_nucleotidase/apyrase"/>
</dbReference>
<gene>
    <name evidence="5" type="ORF">SAMN05216325_11050</name>
</gene>
<dbReference type="Pfam" id="PF00149">
    <property type="entry name" value="Metallophos"/>
    <property type="match status" value="1"/>
</dbReference>
<comment type="similarity">
    <text evidence="2">Belongs to the 5'-nucleotidase family.</text>
</comment>
<dbReference type="EMBL" id="FOCP01000010">
    <property type="protein sequence ID" value="SEN21043.1"/>
    <property type="molecule type" value="Genomic_DNA"/>
</dbReference>
<dbReference type="Pfam" id="PF02872">
    <property type="entry name" value="5_nucleotid_C"/>
    <property type="match status" value="1"/>
</dbReference>
<accession>A0A1H8ENJ1</accession>
<dbReference type="PRINTS" id="PR01607">
    <property type="entry name" value="APYRASEFAMLY"/>
</dbReference>
<dbReference type="InterPro" id="IPR029052">
    <property type="entry name" value="Metallo-depent_PP-like"/>
</dbReference>
<evidence type="ECO:0000313" key="5">
    <source>
        <dbReference type="EMBL" id="SEN21043.1"/>
    </source>
</evidence>
<feature type="domain" description="5'-Nucleotidase C-terminal" evidence="4">
    <location>
        <begin position="350"/>
        <end position="488"/>
    </location>
</feature>
<evidence type="ECO:0000256" key="2">
    <source>
        <dbReference type="RuleBase" id="RU362119"/>
    </source>
</evidence>
<dbReference type="InterPro" id="IPR004843">
    <property type="entry name" value="Calcineurin-like_PHP"/>
</dbReference>
<organism evidence="5 6">
    <name type="scientific">Nitrosomonas marina</name>
    <dbReference type="NCBI Taxonomy" id="917"/>
    <lineage>
        <taxon>Bacteria</taxon>
        <taxon>Pseudomonadati</taxon>
        <taxon>Pseudomonadota</taxon>
        <taxon>Betaproteobacteria</taxon>
        <taxon>Nitrosomonadales</taxon>
        <taxon>Nitrosomonadaceae</taxon>
        <taxon>Nitrosomonas</taxon>
    </lineage>
</organism>
<name>A0A1H8ENJ1_9PROT</name>
<dbReference type="Proteomes" id="UP000199459">
    <property type="component" value="Unassembled WGS sequence"/>
</dbReference>
<reference evidence="5 6" key="1">
    <citation type="submission" date="2016-10" db="EMBL/GenBank/DDBJ databases">
        <authorList>
            <person name="de Groot N.N."/>
        </authorList>
    </citation>
    <scope>NUCLEOTIDE SEQUENCE [LARGE SCALE GENOMIC DNA]</scope>
    <source>
        <strain evidence="5 6">Nm22</strain>
    </source>
</reference>
<dbReference type="Gene3D" id="3.90.780.10">
    <property type="entry name" value="5'-Nucleotidase, C-terminal domain"/>
    <property type="match status" value="1"/>
</dbReference>
<sequence length="527" mass="58205">MSGIIIERHATLLSRITEKSQEPVVKKLTSVVLSVCVIIFISACTTVSDRSTAADDRIHVTILHFNDIYEITPVSGGREGGIARVAKLRQQLLARNPNTITTLGGDLFSPSAIGTAEYQNDRLAGRQMVDVLNRFGLDYATFGNHEFDLKESQFRQRMQEARFTWVSSNVLDASGQSYDGVLQNLVVPVNDPKSDEIFRIGLFGLTLSANQADYVRYDNPLKVADQQVTQLTGQADFIIALTHQSIADDVALVQQNPQIGLVLGGHEHINYQRWRGRRFAPILKGDANVRSVYVIDLHFDPKTRQTEVKPVFVPIDERFDEDPAVKAAVDQWVDIAFDAFRQQGFEPEKVIAKTTEPLNGLEFSVRSSQTNLTQLVAVGMLGAYSDAELSLYNSGAIRIDDNLPPGKITVYDVIRILPFGGQVQLATIKGSLLIKTLDQGLANKNSGGFLQYANAQRQNGVWLVNGKPVDAAKTYRVAINDFLASGRERGLEYLKPGNPDLTIIQSGKGLAYDMRQLLIEALADSNQ</sequence>
<keyword evidence="1" id="KW-0732">Signal</keyword>
<dbReference type="GO" id="GO:0008768">
    <property type="term" value="F:UDP-sugar diphosphatase activity"/>
    <property type="evidence" value="ECO:0007669"/>
    <property type="project" value="TreeGrafter"/>
</dbReference>